<dbReference type="AlphaFoldDB" id="A0A6V7R3Q9"/>
<evidence type="ECO:0000313" key="1">
    <source>
        <dbReference type="EMBL" id="CAD2071693.1"/>
    </source>
</evidence>
<dbReference type="PANTHER" id="PTHR13812:SF19">
    <property type="entry name" value="KETIMINE REDUCTASE MU-CRYSTALLIN"/>
    <property type="match status" value="1"/>
</dbReference>
<proteinExistence type="predicted"/>
<dbReference type="GO" id="GO:0005737">
    <property type="term" value="C:cytoplasm"/>
    <property type="evidence" value="ECO:0007669"/>
    <property type="project" value="TreeGrafter"/>
</dbReference>
<dbReference type="InterPro" id="IPR023401">
    <property type="entry name" value="ODC_N"/>
</dbReference>
<gene>
    <name evidence="1" type="primary">sbnB</name>
    <name evidence="1" type="ORF">JEODO184_00360</name>
</gene>
<dbReference type="SUPFAM" id="SSF51735">
    <property type="entry name" value="NAD(P)-binding Rossmann-fold domains"/>
    <property type="match status" value="1"/>
</dbReference>
<dbReference type="GO" id="GO:0016491">
    <property type="term" value="F:oxidoreductase activity"/>
    <property type="evidence" value="ECO:0007669"/>
    <property type="project" value="UniProtKB-KW"/>
</dbReference>
<keyword evidence="2" id="KW-1185">Reference proteome</keyword>
<dbReference type="PIRSF" id="PIRSF001439">
    <property type="entry name" value="CryM"/>
    <property type="match status" value="1"/>
</dbReference>
<dbReference type="InterPro" id="IPR003462">
    <property type="entry name" value="ODC_Mu_crystall"/>
</dbReference>
<dbReference type="InterPro" id="IPR036291">
    <property type="entry name" value="NAD(P)-bd_dom_sf"/>
</dbReference>
<dbReference type="PANTHER" id="PTHR13812">
    <property type="entry name" value="KETIMINE REDUCTASE MU-CRYSTALLIN"/>
    <property type="match status" value="1"/>
</dbReference>
<dbReference type="EMBL" id="CAJEWD010000003">
    <property type="protein sequence ID" value="CAD2071693.1"/>
    <property type="molecule type" value="Genomic_DNA"/>
</dbReference>
<evidence type="ECO:0000313" key="2">
    <source>
        <dbReference type="Proteomes" id="UP000589351"/>
    </source>
</evidence>
<protein>
    <submittedName>
        <fullName evidence="1">N-((2S)-2-amino-2-carboxyethyl)-L-glutamate dehydrogenase</fullName>
        <ecNumber evidence="1">1.5.1.51</ecNumber>
    </submittedName>
</protein>
<dbReference type="EC" id="1.5.1.51" evidence="1"/>
<dbReference type="NCBIfam" id="NF004848">
    <property type="entry name" value="PRK06199.1"/>
    <property type="match status" value="1"/>
</dbReference>
<dbReference type="RefSeq" id="WP_185124909.1">
    <property type="nucleotide sequence ID" value="NZ_CAJEWD010000003.1"/>
</dbReference>
<organism evidence="1 2">
    <name type="scientific">Jeotgalicoccus meleagridis</name>
    <dbReference type="NCBI Taxonomy" id="2759181"/>
    <lineage>
        <taxon>Bacteria</taxon>
        <taxon>Bacillati</taxon>
        <taxon>Bacillota</taxon>
        <taxon>Bacilli</taxon>
        <taxon>Bacillales</taxon>
        <taxon>Staphylococcaceae</taxon>
        <taxon>Jeotgalicoccus</taxon>
    </lineage>
</organism>
<comment type="caution">
    <text evidence="1">The sequence shown here is derived from an EMBL/GenBank/DDBJ whole genome shotgun (WGS) entry which is preliminary data.</text>
</comment>
<dbReference type="Pfam" id="PF02423">
    <property type="entry name" value="OCD_Mu_crystall"/>
    <property type="match status" value="1"/>
</dbReference>
<dbReference type="Gene3D" id="3.40.50.720">
    <property type="entry name" value="NAD(P)-binding Rossmann-like Domain"/>
    <property type="match status" value="1"/>
</dbReference>
<dbReference type="Gene3D" id="3.30.1780.10">
    <property type="entry name" value="ornithine cyclodeaminase, domain 1"/>
    <property type="match status" value="1"/>
</dbReference>
<reference evidence="1 2" key="1">
    <citation type="submission" date="2020-07" db="EMBL/GenBank/DDBJ databases">
        <authorList>
            <person name="Criscuolo A."/>
        </authorList>
    </citation>
    <scope>NUCLEOTIDE SEQUENCE [LARGE SCALE GENOMIC DNA]</scope>
    <source>
        <strain evidence="1">CIP111649</strain>
    </source>
</reference>
<keyword evidence="1" id="KW-0560">Oxidoreductase</keyword>
<accession>A0A6V7R3Q9</accession>
<name>A0A6V7R3Q9_9STAP</name>
<dbReference type="Proteomes" id="UP000589351">
    <property type="component" value="Unassembled WGS sequence"/>
</dbReference>
<sequence length="373" mass="40883">MSSKVEFLYLSEEEMIEAGALDMKSCIETLEEMFVLLSKGDYLLGGPKRNDHGLMLWFNENEEFPNIPTKGPDRRFMSLISYLGGDFNVVGNKWYGSNIANIEQGLPRSIHTFTLNDKDTGAPLSIMAGNLVSSVRTGAVPGVTAKHLAKKDAKVIGVVGGGAINQSCIDAIMKAVDGIEKIVLYDINLEKGQQIAKKLADKHGVEVEAFDDLDQTIEQSDIITVATSGAVKPKINTDSIKPGTLIILTGSADLEEDFYRNSRLVSDLWAMHEKWLEDGLNHPAGLDSIDWAMTYQLLKMINSGDFDSSSVDDLGDIIAGNKEGRKSEDEVIVMLTGGLPTEDAAWGYRIYQNALEKGLGTKLPLWENSYLTK</sequence>